<dbReference type="PROSITE" id="PS51918">
    <property type="entry name" value="RADICAL_SAM"/>
    <property type="match status" value="1"/>
</dbReference>
<evidence type="ECO:0000256" key="8">
    <source>
        <dbReference type="ARBA" id="ARBA00022691"/>
    </source>
</evidence>
<dbReference type="PROSITE" id="PS51449">
    <property type="entry name" value="MTTASE_N"/>
    <property type="match status" value="1"/>
</dbReference>
<organism evidence="19">
    <name type="scientific">Salpingoeca rosetta (strain ATCC 50818 / BSB-021)</name>
    <dbReference type="NCBI Taxonomy" id="946362"/>
    <lineage>
        <taxon>Eukaryota</taxon>
        <taxon>Choanoflagellata</taxon>
        <taxon>Craspedida</taxon>
        <taxon>Salpingoecidae</taxon>
        <taxon>Salpingoeca</taxon>
    </lineage>
</organism>
<gene>
    <name evidence="18" type="ORF">PTSG_06949</name>
</gene>
<comment type="cofactor">
    <cofactor evidence="1">
        <name>[4Fe-4S] cluster</name>
        <dbReference type="ChEBI" id="CHEBI:49883"/>
    </cofactor>
</comment>
<dbReference type="InterPro" id="IPR007197">
    <property type="entry name" value="rSAM"/>
</dbReference>
<evidence type="ECO:0000313" key="18">
    <source>
        <dbReference type="EMBL" id="EGD75297.1"/>
    </source>
</evidence>
<dbReference type="InterPro" id="IPR023404">
    <property type="entry name" value="rSAM_horseshoe"/>
</dbReference>
<evidence type="ECO:0000256" key="2">
    <source>
        <dbReference type="ARBA" id="ARBA00002399"/>
    </source>
</evidence>
<evidence type="ECO:0000256" key="12">
    <source>
        <dbReference type="ARBA" id="ARBA00023014"/>
    </source>
</evidence>
<dbReference type="STRING" id="946362.F2UF97"/>
<dbReference type="SFLD" id="SFLDG01082">
    <property type="entry name" value="B12-binding_domain_containing"/>
    <property type="match status" value="1"/>
</dbReference>
<comment type="catalytic activity">
    <reaction evidence="14">
        <text>N(6)-L-threonylcarbamoyladenosine(37) in tRNA + (sulfur carrier)-SH + AH2 + 2 S-adenosyl-L-methionine = 2-methylsulfanyl-N(6)-L-threonylcarbamoyladenosine(37) in tRNA + (sulfur carrier)-H + 5'-deoxyadenosine + L-methionine + A + S-adenosyl-L-homocysteine + 2 H(+)</text>
        <dbReference type="Rhea" id="RHEA:37075"/>
        <dbReference type="Rhea" id="RHEA-COMP:10163"/>
        <dbReference type="Rhea" id="RHEA-COMP:11092"/>
        <dbReference type="Rhea" id="RHEA-COMP:14737"/>
        <dbReference type="Rhea" id="RHEA-COMP:14739"/>
        <dbReference type="ChEBI" id="CHEBI:13193"/>
        <dbReference type="ChEBI" id="CHEBI:15378"/>
        <dbReference type="ChEBI" id="CHEBI:17319"/>
        <dbReference type="ChEBI" id="CHEBI:17499"/>
        <dbReference type="ChEBI" id="CHEBI:29917"/>
        <dbReference type="ChEBI" id="CHEBI:57844"/>
        <dbReference type="ChEBI" id="CHEBI:57856"/>
        <dbReference type="ChEBI" id="CHEBI:59789"/>
        <dbReference type="ChEBI" id="CHEBI:64428"/>
        <dbReference type="ChEBI" id="CHEBI:74418"/>
        <dbReference type="ChEBI" id="CHEBI:74420"/>
        <dbReference type="EC" id="2.8.4.5"/>
    </reaction>
</comment>
<keyword evidence="6" id="KW-0004">4Fe-4S</keyword>
<evidence type="ECO:0000256" key="4">
    <source>
        <dbReference type="ARBA" id="ARBA00013273"/>
    </source>
</evidence>
<dbReference type="SMART" id="SM00729">
    <property type="entry name" value="Elp3"/>
    <property type="match status" value="1"/>
</dbReference>
<evidence type="ECO:0000256" key="7">
    <source>
        <dbReference type="ARBA" id="ARBA00022679"/>
    </source>
</evidence>
<dbReference type="NCBIfam" id="TIGR00089">
    <property type="entry name" value="MiaB/RimO family radical SAM methylthiotransferase"/>
    <property type="match status" value="1"/>
</dbReference>
<dbReference type="SFLD" id="SFLDS00029">
    <property type="entry name" value="Radical_SAM"/>
    <property type="match status" value="1"/>
</dbReference>
<dbReference type="InterPro" id="IPR006466">
    <property type="entry name" value="MiaB-like_arc_euk"/>
</dbReference>
<keyword evidence="9" id="KW-0819">tRNA processing</keyword>
<dbReference type="InterPro" id="IPR006638">
    <property type="entry name" value="Elp3/MiaA/NifB-like_rSAM"/>
</dbReference>
<evidence type="ECO:0000256" key="3">
    <source>
        <dbReference type="ARBA" id="ARBA00008616"/>
    </source>
</evidence>
<dbReference type="AlphaFoldDB" id="F2UF97"/>
<sequence length="530" mass="58772">MADEIEEAAAGLVGGVRRTRLPGDGVAIQQKRRVPEGDRVEQGKDAGFVPGCACVYIRTWGCSHNTSDGEYMAGVLSAAGYEIVKDKMTADLWILNSCTVKTPSEDTFNNAIREGQKLGKKLVLAGCVAQAQPRGKMTQGLSIVGIHQIDRVLEVVEETLQGRTVRLLSKKSSGAGGAPLAMPKIRRNELIEIIPINTGCLNQCTYCKTKHARGQLNSYPADEIVARVRQVVAEGVVEIWLTSEDTGTYGRDRDDTIVNLLWKIIEVLPDGVMLRVGMTNPPYILEHLEEMAKILNHPRVYAFLHIPIQAASDAVLTTMKREYNCEEFCHIVDFLRERVPNVTIATDIICGFPGETEEDFQETMDLCEKYKFPSLFINQAHLLPAWRELIPATVKKRTKRLSELFQSYLPYEHKLGQRQRVLVTDVSTDGNYFVAHNKSFDQVLVPRRPEIMGKMITVDITATGKHFLMGRVVEESVSAAQLPSSTSSSRLPTSTSASPSASALLRAVKHVALALLLLVTFDILRKHLFS</sequence>
<dbReference type="Proteomes" id="UP000007799">
    <property type="component" value="Unassembled WGS sequence"/>
</dbReference>
<evidence type="ECO:0000256" key="5">
    <source>
        <dbReference type="ARBA" id="ARBA00018810"/>
    </source>
</evidence>
<dbReference type="GO" id="GO:0051539">
    <property type="term" value="F:4 iron, 4 sulfur cluster binding"/>
    <property type="evidence" value="ECO:0007669"/>
    <property type="project" value="UniProtKB-KW"/>
</dbReference>
<reference evidence="18" key="1">
    <citation type="submission" date="2009-08" db="EMBL/GenBank/DDBJ databases">
        <title>Annotation of Salpingoeca rosetta.</title>
        <authorList>
            <consortium name="The Broad Institute Genome Sequencing Platform"/>
            <person name="Russ C."/>
            <person name="Cuomo C."/>
            <person name="Burger G."/>
            <person name="Gray M.W."/>
            <person name="Holland P.W.H."/>
            <person name="King N."/>
            <person name="Lang F.B.F."/>
            <person name="Roger A.J."/>
            <person name="Ruiz-Trillo I."/>
            <person name="Young S.K."/>
            <person name="Zeng Q."/>
            <person name="Gargeya S."/>
            <person name="Alvarado L."/>
            <person name="Berlin A."/>
            <person name="Chapman S.B."/>
            <person name="Chen Z."/>
            <person name="Freedman E."/>
            <person name="Gellesch M."/>
            <person name="Goldberg J."/>
            <person name="Griggs A."/>
            <person name="Gujja S."/>
            <person name="Heilman E."/>
            <person name="Heiman D."/>
            <person name="Howarth C."/>
            <person name="Mehta T."/>
            <person name="Neiman D."/>
            <person name="Pearson M."/>
            <person name="Roberts A."/>
            <person name="Saif S."/>
            <person name="Shea T."/>
            <person name="Shenoy N."/>
            <person name="Sisk P."/>
            <person name="Stolte C."/>
            <person name="Sykes S."/>
            <person name="White J."/>
            <person name="Yandava C."/>
            <person name="Haas B."/>
            <person name="Nusbaum C."/>
            <person name="Birren B."/>
        </authorList>
    </citation>
    <scope>NUCLEOTIDE SEQUENCE [LARGE SCALE GENOMIC DNA]</scope>
    <source>
        <strain evidence="18">ATCC 50818</strain>
    </source>
</reference>
<dbReference type="FunCoup" id="F2UF97">
    <property type="interactions" value="1226"/>
</dbReference>
<accession>F2UF97</accession>
<dbReference type="GeneID" id="16072910"/>
<feature type="domain" description="MTTase N-terminal" evidence="16">
    <location>
        <begin position="53"/>
        <end position="161"/>
    </location>
</feature>
<keyword evidence="8" id="KW-0949">S-adenosyl-L-methionine</keyword>
<dbReference type="GO" id="GO:0046872">
    <property type="term" value="F:metal ion binding"/>
    <property type="evidence" value="ECO:0007669"/>
    <property type="project" value="UniProtKB-KW"/>
</dbReference>
<dbReference type="InterPro" id="IPR058240">
    <property type="entry name" value="rSAM_sf"/>
</dbReference>
<dbReference type="OMA" id="FVPHFHI"/>
<dbReference type="NCBIfam" id="TIGR01578">
    <property type="entry name" value="MiaB-like-B"/>
    <property type="match status" value="1"/>
</dbReference>
<keyword evidence="19" id="KW-1185">Reference proteome</keyword>
<evidence type="ECO:0000256" key="10">
    <source>
        <dbReference type="ARBA" id="ARBA00022723"/>
    </source>
</evidence>
<evidence type="ECO:0000256" key="14">
    <source>
        <dbReference type="ARBA" id="ARBA00051661"/>
    </source>
</evidence>
<dbReference type="PROSITE" id="PS50926">
    <property type="entry name" value="TRAM"/>
    <property type="match status" value="1"/>
</dbReference>
<dbReference type="PANTHER" id="PTHR11918">
    <property type="entry name" value="RADICAL SAM PROTEINS"/>
    <property type="match status" value="1"/>
</dbReference>
<dbReference type="Pfam" id="PF00919">
    <property type="entry name" value="UPF0004"/>
    <property type="match status" value="1"/>
</dbReference>
<dbReference type="GO" id="GO:0005783">
    <property type="term" value="C:endoplasmic reticulum"/>
    <property type="evidence" value="ECO:0007669"/>
    <property type="project" value="TreeGrafter"/>
</dbReference>
<dbReference type="FunFam" id="3.80.30.20:FF:000002">
    <property type="entry name" value="threonylcarbamoyladenosine tRNA methylthiotransferase isoform X2"/>
    <property type="match status" value="1"/>
</dbReference>
<keyword evidence="10" id="KW-0479">Metal-binding</keyword>
<protein>
    <recommendedName>
        <fullName evidence="5">Threonylcarbamoyladenosine tRNA methylthiotransferase</fullName>
        <ecNumber evidence="4">2.8.4.5</ecNumber>
    </recommendedName>
    <alternativeName>
        <fullName evidence="13">tRNA-t(6)A37 methylthiotransferase</fullName>
    </alternativeName>
</protein>
<dbReference type="KEGG" id="sre:PTSG_06949"/>
<dbReference type="InterPro" id="IPR038135">
    <property type="entry name" value="Methylthiotransferase_N_sf"/>
</dbReference>
<evidence type="ECO:0000256" key="13">
    <source>
        <dbReference type="ARBA" id="ARBA00031213"/>
    </source>
</evidence>
<evidence type="ECO:0000256" key="11">
    <source>
        <dbReference type="ARBA" id="ARBA00023004"/>
    </source>
</evidence>
<dbReference type="GO" id="GO:0035598">
    <property type="term" value="F:tRNA (N(6)-L-threonylcarbamoyladenosine(37)-C(2))-methylthiotransferase activity"/>
    <property type="evidence" value="ECO:0007669"/>
    <property type="project" value="UniProtKB-EC"/>
</dbReference>
<evidence type="ECO:0000256" key="9">
    <source>
        <dbReference type="ARBA" id="ARBA00022694"/>
    </source>
</evidence>
<proteinExistence type="inferred from homology"/>
<dbReference type="EC" id="2.8.4.5" evidence="4"/>
<dbReference type="InterPro" id="IPR005839">
    <property type="entry name" value="Methylthiotransferase"/>
</dbReference>
<dbReference type="Pfam" id="PF04055">
    <property type="entry name" value="Radical_SAM"/>
    <property type="match status" value="1"/>
</dbReference>
<dbReference type="InParanoid" id="F2UF97"/>
<evidence type="ECO:0000256" key="6">
    <source>
        <dbReference type="ARBA" id="ARBA00022485"/>
    </source>
</evidence>
<dbReference type="InterPro" id="IPR002792">
    <property type="entry name" value="TRAM_dom"/>
</dbReference>
<evidence type="ECO:0000313" key="19">
    <source>
        <dbReference type="Proteomes" id="UP000007799"/>
    </source>
</evidence>
<evidence type="ECO:0000259" key="17">
    <source>
        <dbReference type="PROSITE" id="PS51918"/>
    </source>
</evidence>
<feature type="domain" description="TRAM" evidence="15">
    <location>
        <begin position="412"/>
        <end position="474"/>
    </location>
</feature>
<dbReference type="EMBL" id="GL832971">
    <property type="protein sequence ID" value="EGD75297.1"/>
    <property type="molecule type" value="Genomic_DNA"/>
</dbReference>
<keyword evidence="7" id="KW-0808">Transferase</keyword>
<dbReference type="OrthoDB" id="1730074at2759"/>
<keyword evidence="12" id="KW-0411">Iron-sulfur</keyword>
<dbReference type="RefSeq" id="XP_004992350.1">
    <property type="nucleotide sequence ID" value="XM_004992293.1"/>
</dbReference>
<comment type="similarity">
    <text evidence="3">Belongs to the methylthiotransferase family. CDKAL1 subfamily.</text>
</comment>
<dbReference type="PANTHER" id="PTHR11918:SF45">
    <property type="entry name" value="THREONYLCARBAMOYLADENOSINE TRNA METHYLTHIOTRANSFERASE"/>
    <property type="match status" value="1"/>
</dbReference>
<comment type="function">
    <text evidence="2">Catalyzes the methylthiolation of N6-threonylcarbamoyladenosine (t(6)A), leading to the formation of 2-methylthio-N6-threonylcarbamoyladenosine (ms(2)t(6)A) at position 37 in tRNAs that read codons beginning with adenine.</text>
</comment>
<dbReference type="eggNOG" id="KOG4355">
    <property type="taxonomic scope" value="Eukaryota"/>
</dbReference>
<dbReference type="InterPro" id="IPR013848">
    <property type="entry name" value="Methylthiotransferase_N"/>
</dbReference>
<evidence type="ECO:0000259" key="16">
    <source>
        <dbReference type="PROSITE" id="PS51449"/>
    </source>
</evidence>
<name>F2UF97_SALR5</name>
<dbReference type="Gene3D" id="3.40.50.12160">
    <property type="entry name" value="Methylthiotransferase, N-terminal domain"/>
    <property type="match status" value="1"/>
</dbReference>
<evidence type="ECO:0000256" key="1">
    <source>
        <dbReference type="ARBA" id="ARBA00001966"/>
    </source>
</evidence>
<dbReference type="SUPFAM" id="SSF102114">
    <property type="entry name" value="Radical SAM enzymes"/>
    <property type="match status" value="1"/>
</dbReference>
<feature type="domain" description="Radical SAM core" evidence="17">
    <location>
        <begin position="186"/>
        <end position="412"/>
    </location>
</feature>
<evidence type="ECO:0000259" key="15">
    <source>
        <dbReference type="PROSITE" id="PS50926"/>
    </source>
</evidence>
<dbReference type="FunFam" id="3.40.50.12160:FF:000009">
    <property type="entry name" value="threonylcarbamoyladenosine tRNA methylthiotransferase"/>
    <property type="match status" value="1"/>
</dbReference>
<keyword evidence="11" id="KW-0408">Iron</keyword>
<dbReference type="Gene3D" id="3.80.30.20">
    <property type="entry name" value="tm_1862 like domain"/>
    <property type="match status" value="1"/>
</dbReference>
<dbReference type="InterPro" id="IPR020612">
    <property type="entry name" value="Methylthiotransferase_CS"/>
</dbReference>
<dbReference type="PROSITE" id="PS01278">
    <property type="entry name" value="MTTASE_RADICAL"/>
    <property type="match status" value="1"/>
</dbReference>